<dbReference type="PANTHER" id="PTHR10782:SF4">
    <property type="entry name" value="TONALLI, ISOFORM E"/>
    <property type="match status" value="1"/>
</dbReference>
<feature type="compositionally biased region" description="Polar residues" evidence="5">
    <location>
        <begin position="790"/>
        <end position="803"/>
    </location>
</feature>
<feature type="compositionally biased region" description="Polar residues" evidence="5">
    <location>
        <begin position="708"/>
        <end position="721"/>
    </location>
</feature>
<accession>A0ABQ9KUR0</accession>
<evidence type="ECO:0000313" key="7">
    <source>
        <dbReference type="EMBL" id="KAJ9147995.1"/>
    </source>
</evidence>
<keyword evidence="3" id="KW-0862">Zinc</keyword>
<sequence length="918" mass="98815">MTGTTMPPVSAGPSLTVGSGQAVGPGKKTSASFANFFRVAAVAERLATHLQPGSASNPTEFFGLCLSLARGIDYAVANNEVPPKAQDLPLLLKQVCLRKNDLFLQAAIMVLMISVKNACKIGWFSDKDSQELFTFANEIGNSFCSPGDVNTVLSDSLSIISTVMSRFYPLMKMGQILTSFEVKPGYGAYVIDFHISKNTKHSPQEKIRLFVVQRDNTETPACIISPQQVNFLLNGKGVERRTNVSMDTGPQLPTNVTAMLKYGTNLLQAVGQFNGRYIIVVAFMSMTPLPEIPVLLDYVQSDVAAPDPDSDIIEGPSRVSLNCPISYTRIRTPVKGHTCKHLQCCDFSNFVDINSRRPSWRCPHCNQHVCYTDIRVDQNMVKVLKEVAENVVDVIISADGSWQAIMESDDNADKTCEETVNCQKETPGQQGPATSLVDLSIVMDLTEDDNRMDVISTSDVDDEKPSQATLLSQSVATNLTMPNAVDQNVASRLEDDFWSDVYLNHGSGTSNNGMQMIHGTSGITDAISPVLNRDAMVQGNNNFTSLLQNQISASGNLQQSQLVNAAVNNEYGRLTQIPRHVNRNPIAVQALPVQSQTSIRQQRPRTNLNSAIPNGSSIASQAALPITPTSNGFNMGSNHMMDRQQQHLRSRTNPHQVLDRTPPSLQHQSTAQNPNHPDLSFNMGQSVQQAAGVSTSSQRPGAIGASSGFRNESQNLHQQQALRMPQSRSPSPSVGRSSPALPLSQTQQGVAQVGAGNTAGFPNSQHTRFTTAAQLAVQMARQPPSVPVQIPTSRGISYSNTDGTRAPTMVQRGNVGAAAQVNTGTDGVVNLSSEQNWRPTGRMRGSLSGQAAAAYGDLIIQPTQPASGPAPPPSVTSSLPSFPPPIQAFLANSRNFYVPQTQSNTQPASVNGNSGTLP</sequence>
<protein>
    <recommendedName>
        <fullName evidence="6">SP-RING-type domain-containing protein</fullName>
    </recommendedName>
</protein>
<dbReference type="Gene3D" id="3.30.40.10">
    <property type="entry name" value="Zinc/RING finger domain, C3HC4 (zinc finger)"/>
    <property type="match status" value="1"/>
</dbReference>
<dbReference type="Pfam" id="PF02891">
    <property type="entry name" value="zf-MIZ"/>
    <property type="match status" value="1"/>
</dbReference>
<dbReference type="CDD" id="cd16650">
    <property type="entry name" value="SP-RING_PIAS-like"/>
    <property type="match status" value="1"/>
</dbReference>
<feature type="compositionally biased region" description="Low complexity" evidence="5">
    <location>
        <begin position="725"/>
        <end position="760"/>
    </location>
</feature>
<feature type="compositionally biased region" description="Polar residues" evidence="5">
    <location>
        <begin position="682"/>
        <end position="699"/>
    </location>
</feature>
<gene>
    <name evidence="7" type="ORF">P3X46_030094</name>
</gene>
<evidence type="ECO:0000256" key="1">
    <source>
        <dbReference type="ARBA" id="ARBA00022723"/>
    </source>
</evidence>
<dbReference type="InterPro" id="IPR004181">
    <property type="entry name" value="Znf_MIZ"/>
</dbReference>
<evidence type="ECO:0000256" key="3">
    <source>
        <dbReference type="ARBA" id="ARBA00022833"/>
    </source>
</evidence>
<keyword evidence="8" id="KW-1185">Reference proteome</keyword>
<feature type="region of interest" description="Disordered" evidence="5">
    <location>
        <begin position="1"/>
        <end position="23"/>
    </location>
</feature>
<dbReference type="InterPro" id="IPR013083">
    <property type="entry name" value="Znf_RING/FYVE/PHD"/>
</dbReference>
<keyword evidence="1" id="KW-0479">Metal-binding</keyword>
<evidence type="ECO:0000259" key="6">
    <source>
        <dbReference type="PROSITE" id="PS51044"/>
    </source>
</evidence>
<organism evidence="7 8">
    <name type="scientific">Hevea brasiliensis</name>
    <name type="common">Para rubber tree</name>
    <name type="synonym">Siphonia brasiliensis</name>
    <dbReference type="NCBI Taxonomy" id="3981"/>
    <lineage>
        <taxon>Eukaryota</taxon>
        <taxon>Viridiplantae</taxon>
        <taxon>Streptophyta</taxon>
        <taxon>Embryophyta</taxon>
        <taxon>Tracheophyta</taxon>
        <taxon>Spermatophyta</taxon>
        <taxon>Magnoliopsida</taxon>
        <taxon>eudicotyledons</taxon>
        <taxon>Gunneridae</taxon>
        <taxon>Pentapetalae</taxon>
        <taxon>rosids</taxon>
        <taxon>fabids</taxon>
        <taxon>Malpighiales</taxon>
        <taxon>Euphorbiaceae</taxon>
        <taxon>Crotonoideae</taxon>
        <taxon>Micrandreae</taxon>
        <taxon>Hevea</taxon>
    </lineage>
</organism>
<feature type="domain" description="SP-RING-type" evidence="6">
    <location>
        <begin position="308"/>
        <end position="389"/>
    </location>
</feature>
<dbReference type="PANTHER" id="PTHR10782">
    <property type="entry name" value="ZINC FINGER MIZ DOMAIN-CONTAINING PROTEIN"/>
    <property type="match status" value="1"/>
</dbReference>
<reference evidence="7" key="1">
    <citation type="journal article" date="2023" name="Plant Biotechnol. J.">
        <title>Chromosome-level wild Hevea brasiliensis genome provides new tools for genomic-assisted breeding and valuable loci to elevate rubber yield.</title>
        <authorList>
            <person name="Cheng H."/>
            <person name="Song X."/>
            <person name="Hu Y."/>
            <person name="Wu T."/>
            <person name="Yang Q."/>
            <person name="An Z."/>
            <person name="Feng S."/>
            <person name="Deng Z."/>
            <person name="Wu W."/>
            <person name="Zeng X."/>
            <person name="Tu M."/>
            <person name="Wang X."/>
            <person name="Huang H."/>
        </authorList>
    </citation>
    <scope>NUCLEOTIDE SEQUENCE</scope>
    <source>
        <strain evidence="7">MT/VB/25A 57/8</strain>
    </source>
</reference>
<evidence type="ECO:0000256" key="2">
    <source>
        <dbReference type="ARBA" id="ARBA00022771"/>
    </source>
</evidence>
<feature type="compositionally biased region" description="Polar residues" evidence="5">
    <location>
        <begin position="593"/>
        <end position="620"/>
    </location>
</feature>
<dbReference type="Proteomes" id="UP001174677">
    <property type="component" value="Chromosome 16"/>
</dbReference>
<proteinExistence type="predicted"/>
<dbReference type="PROSITE" id="PS51044">
    <property type="entry name" value="ZF_SP_RING"/>
    <property type="match status" value="1"/>
</dbReference>
<feature type="region of interest" description="Disordered" evidence="5">
    <location>
        <begin position="783"/>
        <end position="803"/>
    </location>
</feature>
<feature type="compositionally biased region" description="Polar residues" evidence="5">
    <location>
        <begin position="663"/>
        <end position="675"/>
    </location>
</feature>
<feature type="region of interest" description="Disordered" evidence="5">
    <location>
        <begin position="593"/>
        <end position="765"/>
    </location>
</feature>
<keyword evidence="2 4" id="KW-0863">Zinc-finger</keyword>
<name>A0ABQ9KUR0_HEVBR</name>
<feature type="compositionally biased region" description="Polar residues" evidence="5">
    <location>
        <begin position="890"/>
        <end position="918"/>
    </location>
</feature>
<evidence type="ECO:0000256" key="4">
    <source>
        <dbReference type="PROSITE-ProRule" id="PRU00452"/>
    </source>
</evidence>
<comment type="caution">
    <text evidence="7">The sequence shown here is derived from an EMBL/GenBank/DDBJ whole genome shotgun (WGS) entry which is preliminary data.</text>
</comment>
<evidence type="ECO:0000313" key="8">
    <source>
        <dbReference type="Proteomes" id="UP001174677"/>
    </source>
</evidence>
<dbReference type="EMBL" id="JARPOI010000016">
    <property type="protein sequence ID" value="KAJ9147995.1"/>
    <property type="molecule type" value="Genomic_DNA"/>
</dbReference>
<evidence type="ECO:0000256" key="5">
    <source>
        <dbReference type="SAM" id="MobiDB-lite"/>
    </source>
</evidence>
<feature type="compositionally biased region" description="Polar residues" evidence="5">
    <location>
        <begin position="627"/>
        <end position="637"/>
    </location>
</feature>
<feature type="region of interest" description="Disordered" evidence="5">
    <location>
        <begin position="861"/>
        <end position="918"/>
    </location>
</feature>